<evidence type="ECO:0000313" key="1">
    <source>
        <dbReference type="EMBL" id="KAJ8017175.1"/>
    </source>
</evidence>
<reference evidence="1" key="1">
    <citation type="submission" date="2021-05" db="EMBL/GenBank/DDBJ databases">
        <authorList>
            <person name="Pan Q."/>
            <person name="Jouanno E."/>
            <person name="Zahm M."/>
            <person name="Klopp C."/>
            <person name="Cabau C."/>
            <person name="Louis A."/>
            <person name="Berthelot C."/>
            <person name="Parey E."/>
            <person name="Roest Crollius H."/>
            <person name="Montfort J."/>
            <person name="Robinson-Rechavi M."/>
            <person name="Bouchez O."/>
            <person name="Lampietro C."/>
            <person name="Lopez Roques C."/>
            <person name="Donnadieu C."/>
            <person name="Postlethwait J."/>
            <person name="Bobe J."/>
            <person name="Dillon D."/>
            <person name="Chandos A."/>
            <person name="von Hippel F."/>
            <person name="Guiguen Y."/>
        </authorList>
    </citation>
    <scope>NUCLEOTIDE SEQUENCE</scope>
    <source>
        <strain evidence="1">YG-Jan2019</strain>
    </source>
</reference>
<keyword evidence="2" id="KW-1185">Reference proteome</keyword>
<dbReference type="EMBL" id="CM055728">
    <property type="protein sequence ID" value="KAJ8017175.1"/>
    <property type="molecule type" value="Genomic_DNA"/>
</dbReference>
<accession>A0ACC2HN18</accession>
<evidence type="ECO:0000313" key="2">
    <source>
        <dbReference type="Proteomes" id="UP001157502"/>
    </source>
</evidence>
<name>A0ACC2HN18_DALPE</name>
<feature type="non-terminal residue" evidence="1">
    <location>
        <position position="72"/>
    </location>
</feature>
<organism evidence="1 2">
    <name type="scientific">Dallia pectoralis</name>
    <name type="common">Alaska blackfish</name>
    <dbReference type="NCBI Taxonomy" id="75939"/>
    <lineage>
        <taxon>Eukaryota</taxon>
        <taxon>Metazoa</taxon>
        <taxon>Chordata</taxon>
        <taxon>Craniata</taxon>
        <taxon>Vertebrata</taxon>
        <taxon>Euteleostomi</taxon>
        <taxon>Actinopterygii</taxon>
        <taxon>Neopterygii</taxon>
        <taxon>Teleostei</taxon>
        <taxon>Protacanthopterygii</taxon>
        <taxon>Esociformes</taxon>
        <taxon>Umbridae</taxon>
        <taxon>Dallia</taxon>
    </lineage>
</organism>
<comment type="caution">
    <text evidence="1">The sequence shown here is derived from an EMBL/GenBank/DDBJ whole genome shotgun (WGS) entry which is preliminary data.</text>
</comment>
<sequence>MAIDSPNTSLKSRLTMTTDNDSYISTACGHFLLTNVINVVLSQTCSSMDLSGVAALPQRYKGGLGGVCHYRE</sequence>
<gene>
    <name evidence="1" type="ORF">DPEC_G00015020</name>
</gene>
<protein>
    <submittedName>
        <fullName evidence="1">Uncharacterized protein</fullName>
    </submittedName>
</protein>
<dbReference type="Proteomes" id="UP001157502">
    <property type="component" value="Chromosome 1"/>
</dbReference>
<proteinExistence type="predicted"/>